<dbReference type="InterPro" id="IPR003593">
    <property type="entry name" value="AAA+_ATPase"/>
</dbReference>
<dbReference type="InterPro" id="IPR003439">
    <property type="entry name" value="ABC_transporter-like_ATP-bd"/>
</dbReference>
<gene>
    <name evidence="6" type="ORF">ACFOUO_12115</name>
</gene>
<reference evidence="7" key="1">
    <citation type="journal article" date="2019" name="Int. J. Syst. Evol. Microbiol.">
        <title>The Global Catalogue of Microorganisms (GCM) 10K type strain sequencing project: providing services to taxonomists for standard genome sequencing and annotation.</title>
        <authorList>
            <consortium name="The Broad Institute Genomics Platform"/>
            <consortium name="The Broad Institute Genome Sequencing Center for Infectious Disease"/>
            <person name="Wu L."/>
            <person name="Ma J."/>
        </authorList>
    </citation>
    <scope>NUCLEOTIDE SEQUENCE [LARGE SCALE GENOMIC DNA]</scope>
    <source>
        <strain evidence="7">IBRC-M 10813</strain>
    </source>
</reference>
<dbReference type="PROSITE" id="PS50893">
    <property type="entry name" value="ABC_TRANSPORTER_2"/>
    <property type="match status" value="1"/>
</dbReference>
<evidence type="ECO:0000256" key="1">
    <source>
        <dbReference type="ARBA" id="ARBA00005417"/>
    </source>
</evidence>
<dbReference type="InterPro" id="IPR017871">
    <property type="entry name" value="ABC_transporter-like_CS"/>
</dbReference>
<proteinExistence type="inferred from homology"/>
<evidence type="ECO:0000256" key="4">
    <source>
        <dbReference type="ARBA" id="ARBA00022840"/>
    </source>
</evidence>
<keyword evidence="4 6" id="KW-0067">ATP-binding</keyword>
<feature type="domain" description="ABC transporter" evidence="5">
    <location>
        <begin position="6"/>
        <end position="234"/>
    </location>
</feature>
<evidence type="ECO:0000313" key="6">
    <source>
        <dbReference type="EMBL" id="MFC4077543.1"/>
    </source>
</evidence>
<dbReference type="Pfam" id="PF00005">
    <property type="entry name" value="ABC_tran"/>
    <property type="match status" value="1"/>
</dbReference>
<accession>A0ABV8JKN3</accession>
<protein>
    <submittedName>
        <fullName evidence="6">ABC transporter ATP-binding protein</fullName>
    </submittedName>
</protein>
<dbReference type="SUPFAM" id="SSF52540">
    <property type="entry name" value="P-loop containing nucleoside triphosphate hydrolases"/>
    <property type="match status" value="1"/>
</dbReference>
<dbReference type="SMART" id="SM00382">
    <property type="entry name" value="AAA"/>
    <property type="match status" value="1"/>
</dbReference>
<dbReference type="CDD" id="cd03230">
    <property type="entry name" value="ABC_DR_subfamily_A"/>
    <property type="match status" value="1"/>
</dbReference>
<sequence>MGDYVIEADRLTKWYDGNVGCRDISLKVPRGVVFGFLGPNGAGKSTFVRTLLGLIRPTSGTGSILGQPIPSVFSRDKVGYLPELFRYPDWMTGKQLLKLHADLCGVSRAGRTKIIHNLLERVGLHQRGDEKIRGYSKGMQQRIGLACALLGDPEVLFLDEPTSALDPIGRKEVRELVSTLQDEGKTVFLNSHLLSEVESVCNHVAIIDKGRLVVQGDWRKLSAVKTEVEVTISGVTDRFWEASQGLVLNREQLDQWEGKSSWRVTLSDDQQIPALVSELTAHKLEVYQVTPKKQNLEDIFMYWITRKENVSDVDHR</sequence>
<comment type="similarity">
    <text evidence="1">Belongs to the ABC transporter superfamily.</text>
</comment>
<keyword evidence="3" id="KW-0547">Nucleotide-binding</keyword>
<comment type="caution">
    <text evidence="6">The sequence shown here is derived from an EMBL/GenBank/DDBJ whole genome shotgun (WGS) entry which is preliminary data.</text>
</comment>
<name>A0ABV8JKN3_9BACL</name>
<evidence type="ECO:0000313" key="7">
    <source>
        <dbReference type="Proteomes" id="UP001595843"/>
    </source>
</evidence>
<evidence type="ECO:0000256" key="3">
    <source>
        <dbReference type="ARBA" id="ARBA00022741"/>
    </source>
</evidence>
<dbReference type="RefSeq" id="WP_380705353.1">
    <property type="nucleotide sequence ID" value="NZ_JBHSAP010000015.1"/>
</dbReference>
<evidence type="ECO:0000256" key="2">
    <source>
        <dbReference type="ARBA" id="ARBA00022448"/>
    </source>
</evidence>
<dbReference type="Gene3D" id="3.40.50.300">
    <property type="entry name" value="P-loop containing nucleotide triphosphate hydrolases"/>
    <property type="match status" value="1"/>
</dbReference>
<dbReference type="GO" id="GO:0005524">
    <property type="term" value="F:ATP binding"/>
    <property type="evidence" value="ECO:0007669"/>
    <property type="project" value="UniProtKB-KW"/>
</dbReference>
<keyword evidence="7" id="KW-1185">Reference proteome</keyword>
<keyword evidence="2" id="KW-0813">Transport</keyword>
<organism evidence="6 7">
    <name type="scientific">Salinithrix halophila</name>
    <dbReference type="NCBI Taxonomy" id="1485204"/>
    <lineage>
        <taxon>Bacteria</taxon>
        <taxon>Bacillati</taxon>
        <taxon>Bacillota</taxon>
        <taxon>Bacilli</taxon>
        <taxon>Bacillales</taxon>
        <taxon>Thermoactinomycetaceae</taxon>
        <taxon>Salinithrix</taxon>
    </lineage>
</organism>
<dbReference type="PANTHER" id="PTHR43335:SF2">
    <property type="entry name" value="ABC TRANSPORTER, ATP-BINDING PROTEIN"/>
    <property type="match status" value="1"/>
</dbReference>
<dbReference type="PANTHER" id="PTHR43335">
    <property type="entry name" value="ABC TRANSPORTER, ATP-BINDING PROTEIN"/>
    <property type="match status" value="1"/>
</dbReference>
<dbReference type="EMBL" id="JBHSAP010000015">
    <property type="protein sequence ID" value="MFC4077543.1"/>
    <property type="molecule type" value="Genomic_DNA"/>
</dbReference>
<dbReference type="InterPro" id="IPR027417">
    <property type="entry name" value="P-loop_NTPase"/>
</dbReference>
<dbReference type="Proteomes" id="UP001595843">
    <property type="component" value="Unassembled WGS sequence"/>
</dbReference>
<evidence type="ECO:0000259" key="5">
    <source>
        <dbReference type="PROSITE" id="PS50893"/>
    </source>
</evidence>
<dbReference type="PROSITE" id="PS00211">
    <property type="entry name" value="ABC_TRANSPORTER_1"/>
    <property type="match status" value="1"/>
</dbReference>